<gene>
    <name evidence="1" type="ORF">HNQ88_001790</name>
</gene>
<accession>A0AAE4BSE0</accession>
<organism evidence="1 2">
    <name type="scientific">Aureibacter tunicatorum</name>
    <dbReference type="NCBI Taxonomy" id="866807"/>
    <lineage>
        <taxon>Bacteria</taxon>
        <taxon>Pseudomonadati</taxon>
        <taxon>Bacteroidota</taxon>
        <taxon>Cytophagia</taxon>
        <taxon>Cytophagales</taxon>
        <taxon>Persicobacteraceae</taxon>
        <taxon>Aureibacter</taxon>
    </lineage>
</organism>
<protein>
    <submittedName>
        <fullName evidence="1">Uncharacterized protein</fullName>
    </submittedName>
</protein>
<comment type="caution">
    <text evidence="1">The sequence shown here is derived from an EMBL/GenBank/DDBJ whole genome shotgun (WGS) entry which is preliminary data.</text>
</comment>
<sequence>MNKTKTTLILIIQILFIIINTQAQSSKFRAQGYYYKAKELFEDKSYTSSISYIKKSQKELNGSNIQLQYLYIMNLVKQRNWVEAQKQMEIFYKYEERKLQAVKFSNSVDKLTDDETYQLTKVLVDIEENASYQQSPEYREKLQAEEDKRNKQQMYNEIISIFNKITSTYSAYDVTNYSMSRRETSISAKESFNSGGYYDSYNFDIFDIYSLKYTRFGSSGNTFISVDLNKTIRSERYVNRGYEYYNVQSARIPINHRYKNDKSSFNEESEKLCNLIKEYKEKYH</sequence>
<reference evidence="1" key="1">
    <citation type="submission" date="2023-07" db="EMBL/GenBank/DDBJ databases">
        <title>Genomic Encyclopedia of Type Strains, Phase IV (KMG-IV): sequencing the most valuable type-strain genomes for metagenomic binning, comparative biology and taxonomic classification.</title>
        <authorList>
            <person name="Goeker M."/>
        </authorList>
    </citation>
    <scope>NUCLEOTIDE SEQUENCE</scope>
    <source>
        <strain evidence="1">DSM 26174</strain>
    </source>
</reference>
<dbReference type="AlphaFoldDB" id="A0AAE4BSE0"/>
<dbReference type="Proteomes" id="UP001185092">
    <property type="component" value="Unassembled WGS sequence"/>
</dbReference>
<dbReference type="EMBL" id="JAVDQD010000002">
    <property type="protein sequence ID" value="MDR6238753.1"/>
    <property type="molecule type" value="Genomic_DNA"/>
</dbReference>
<dbReference type="RefSeq" id="WP_309938260.1">
    <property type="nucleotide sequence ID" value="NZ_AP025305.1"/>
</dbReference>
<evidence type="ECO:0000313" key="1">
    <source>
        <dbReference type="EMBL" id="MDR6238753.1"/>
    </source>
</evidence>
<name>A0AAE4BSE0_9BACT</name>
<evidence type="ECO:0000313" key="2">
    <source>
        <dbReference type="Proteomes" id="UP001185092"/>
    </source>
</evidence>
<proteinExistence type="predicted"/>
<keyword evidence="2" id="KW-1185">Reference proteome</keyword>